<name>A0AA38KCP8_9AGAR</name>
<gene>
    <name evidence="1" type="ORF">GGU10DRAFT_234074</name>
</gene>
<proteinExistence type="predicted"/>
<dbReference type="EMBL" id="MU794634">
    <property type="protein sequence ID" value="KAJ3779561.1"/>
    <property type="molecule type" value="Genomic_DNA"/>
</dbReference>
<sequence>MNSENSSTGLSMFQLRYGRAPRVIPPLTSAASAPTARPDSDSKDAVALLTKLSLLETEARDNLYCAKVLQAFHADKSRGPCEIFQVGDLVLLSTLNRRQAYKKAGERRVAK</sequence>
<dbReference type="Proteomes" id="UP001163798">
    <property type="component" value="Unassembled WGS sequence"/>
</dbReference>
<protein>
    <submittedName>
        <fullName evidence="1">Uncharacterized protein</fullName>
    </submittedName>
</protein>
<feature type="non-terminal residue" evidence="1">
    <location>
        <position position="111"/>
    </location>
</feature>
<organism evidence="1 2">
    <name type="scientific">Lentinula aff. detonsa</name>
    <dbReference type="NCBI Taxonomy" id="2804958"/>
    <lineage>
        <taxon>Eukaryota</taxon>
        <taxon>Fungi</taxon>
        <taxon>Dikarya</taxon>
        <taxon>Basidiomycota</taxon>
        <taxon>Agaricomycotina</taxon>
        <taxon>Agaricomycetes</taxon>
        <taxon>Agaricomycetidae</taxon>
        <taxon>Agaricales</taxon>
        <taxon>Marasmiineae</taxon>
        <taxon>Omphalotaceae</taxon>
        <taxon>Lentinula</taxon>
    </lineage>
</organism>
<accession>A0AA38KCP8</accession>
<keyword evidence="2" id="KW-1185">Reference proteome</keyword>
<evidence type="ECO:0000313" key="1">
    <source>
        <dbReference type="EMBL" id="KAJ3779561.1"/>
    </source>
</evidence>
<comment type="caution">
    <text evidence="1">The sequence shown here is derived from an EMBL/GenBank/DDBJ whole genome shotgun (WGS) entry which is preliminary data.</text>
</comment>
<evidence type="ECO:0000313" key="2">
    <source>
        <dbReference type="Proteomes" id="UP001163798"/>
    </source>
</evidence>
<reference evidence="1" key="1">
    <citation type="submission" date="2022-08" db="EMBL/GenBank/DDBJ databases">
        <authorList>
            <consortium name="DOE Joint Genome Institute"/>
            <person name="Min B."/>
            <person name="Riley R."/>
            <person name="Sierra-Patev S."/>
            <person name="Naranjo-Ortiz M."/>
            <person name="Looney B."/>
            <person name="Konkel Z."/>
            <person name="Slot J.C."/>
            <person name="Sakamoto Y."/>
            <person name="Steenwyk J.L."/>
            <person name="Rokas A."/>
            <person name="Carro J."/>
            <person name="Camarero S."/>
            <person name="Ferreira P."/>
            <person name="Molpeceres G."/>
            <person name="Ruiz-Duenas F.J."/>
            <person name="Serrano A."/>
            <person name="Henrissat B."/>
            <person name="Drula E."/>
            <person name="Hughes K.W."/>
            <person name="Mata J.L."/>
            <person name="Ishikawa N.K."/>
            <person name="Vargas-Isla R."/>
            <person name="Ushijima S."/>
            <person name="Smith C.A."/>
            <person name="Ahrendt S."/>
            <person name="Andreopoulos W."/>
            <person name="He G."/>
            <person name="Labutti K."/>
            <person name="Lipzen A."/>
            <person name="Ng V."/>
            <person name="Sandor L."/>
            <person name="Barry K."/>
            <person name="Martinez A.T."/>
            <person name="Xiao Y."/>
            <person name="Gibbons J.G."/>
            <person name="Terashima K."/>
            <person name="Hibbett D.S."/>
            <person name="Grigoriev I.V."/>
        </authorList>
    </citation>
    <scope>NUCLEOTIDE SEQUENCE</scope>
    <source>
        <strain evidence="1">TFB10291</strain>
    </source>
</reference>
<dbReference type="AlphaFoldDB" id="A0AA38KCP8"/>